<dbReference type="GO" id="GO:0004482">
    <property type="term" value="F:mRNA 5'-cap (guanine-N7-)-methyltransferase activity"/>
    <property type="evidence" value="ECO:0007669"/>
    <property type="project" value="InterPro"/>
</dbReference>
<dbReference type="Proteomes" id="UP000604046">
    <property type="component" value="Unassembled WGS sequence"/>
</dbReference>
<evidence type="ECO:0000313" key="3">
    <source>
        <dbReference type="Proteomes" id="UP000604046"/>
    </source>
</evidence>
<organism evidence="2 3">
    <name type="scientific">Symbiodinium natans</name>
    <dbReference type="NCBI Taxonomy" id="878477"/>
    <lineage>
        <taxon>Eukaryota</taxon>
        <taxon>Sar</taxon>
        <taxon>Alveolata</taxon>
        <taxon>Dinophyceae</taxon>
        <taxon>Suessiales</taxon>
        <taxon>Symbiodiniaceae</taxon>
        <taxon>Symbiodinium</taxon>
    </lineage>
</organism>
<sequence length="1307" mass="145160">MAAVPAKAQSPMPVRYGAAPPVVRYGVSPMPAPTGSMPLVRPGPVRVLQQPPPSVPLAQGGVAGPVVKPLVSPVVVNPIVNLQAPPQPCRSLTASVRSSPAPSYVPSVTSYHGAASYVGAPRSPASQTTWHSASNPNFAFGSPMQLRAQKERPFWLVELKDRLWPEISRFMGQEIVGNFQAVDAPNREKTLQEMVQKLEAKPIHLPIGADWTNFFLQLIWPVVGPEISDAMRDILTPKLHNKLSFVAPITVECDLGAVPPEVGEAIVLQDAGMGSFMDVKFHLHWHAKPTITVTCKLGTLELPAMQLGCTLYLSFCGKVPEPPFFNAICMYMGNAFMHARDVLDTELAEEDPYIGMDFNQSWSGMSSTIVEDAICSAINGTMGPWMVLPNRIVIPMRDMPFSFDLGNPMPKGCLKITVKGATGLIGTEWKMASILTGNKTNDPYITVDLGGFAERTLRTSTCYDTLEPTWEDHNTYFFVIDNLKIQHLNFRIYDDGFLQNLREQHLGVASKQDEMARKLGVRVLDLFHVNSLDFFDREREVERTCELDQHWAGKEEHEDSDQMRATKAKVAVGLHWRPISHTYAAQLPPDVFLDENDSSSSSGEDEDDEVRWPVFVLRVGLQHLEMRHFTGRRSDQFFGRCTIMPGLEPTGQPCKEPQEGTSQRTTDRVVAAAHKVAQSSETISRMSDGMLGQATKYATFEQSFRFFVRNARTAKVHISFFSSADYKPEEEARIGEVTMELNSVLLQHDLVMEFNNEELTNWTGAACPRFTGQLQLWHINNMIPKKMTTQSGMLKNVNGKKREAEQLALQAAHLRAQAEDGLSAGCPAKLDRGMQETCEELGSGESISRLSQGMMAGAEVAESVIQGLSKRNPEFTSFKAMEAEANKEDVAQALAHVGESFRTSAMWTTVVDTIAGTISSPLRGCKSVITEHLDFYICQLCTVIRDKRTHTSRGGQGAKWTLASNEQILMIHDISVARAVARYLTALSGQQGSPFMPDVSTIDSVFSWGDQILEHAGNDGYKVVKELEPVCVGVYLRDYDVLPGKERFIANGVDGAPIIDESDPGFSQRALLKLVNIVEKCRTPAEISEIFGLNRLFGFPTIDEDAAIANVRKIATPPTMSPAEVEAMKQVSRRSTAALTKYYCLSYIRRYGRWPPVEHPGSNEVLKRWIETNTTNLNLIQDRGPSLDEWGEITLGKQVDFDYFDDASLLLSDTALSPGRSEFDCVYSSEFLGYQPPAQTTSRRTMVEYLARGNLNTREILRKISTGEMPKDDFVVGLRTKERELAIPPRCYGMLTLELRTYFVLTE</sequence>
<dbReference type="PROSITE" id="PS50004">
    <property type="entry name" value="C2"/>
    <property type="match status" value="1"/>
</dbReference>
<keyword evidence="3" id="KW-1185">Reference proteome</keyword>
<dbReference type="OrthoDB" id="1029639at2759"/>
<evidence type="ECO:0000259" key="1">
    <source>
        <dbReference type="PROSITE" id="PS50004"/>
    </source>
</evidence>
<proteinExistence type="predicted"/>
<dbReference type="Pfam" id="PF00168">
    <property type="entry name" value="C2"/>
    <property type="match status" value="1"/>
</dbReference>
<dbReference type="SMART" id="SM00239">
    <property type="entry name" value="C2"/>
    <property type="match status" value="1"/>
</dbReference>
<evidence type="ECO:0000313" key="2">
    <source>
        <dbReference type="EMBL" id="CAE7548264.1"/>
    </source>
</evidence>
<reference evidence="2" key="1">
    <citation type="submission" date="2021-02" db="EMBL/GenBank/DDBJ databases">
        <authorList>
            <person name="Dougan E. K."/>
            <person name="Rhodes N."/>
            <person name="Thang M."/>
            <person name="Chan C."/>
        </authorList>
    </citation>
    <scope>NUCLEOTIDE SEQUENCE</scope>
</reference>
<accession>A0A812U2A5</accession>
<name>A0A812U2A5_9DINO</name>
<dbReference type="InterPro" id="IPR000008">
    <property type="entry name" value="C2_dom"/>
</dbReference>
<feature type="domain" description="C2" evidence="1">
    <location>
        <begin position="395"/>
        <end position="528"/>
    </location>
</feature>
<dbReference type="InterPro" id="IPR045050">
    <property type="entry name" value="Synaptotagmin_plant"/>
</dbReference>
<protein>
    <submittedName>
        <fullName evidence="2">L protein</fullName>
    </submittedName>
</protein>
<gene>
    <name evidence="2" type="primary">L</name>
    <name evidence="2" type="ORF">SNAT2548_LOCUS30773</name>
</gene>
<dbReference type="EMBL" id="CAJNDS010002623">
    <property type="protein sequence ID" value="CAE7548264.1"/>
    <property type="molecule type" value="Genomic_DNA"/>
</dbReference>
<dbReference type="InterPro" id="IPR035892">
    <property type="entry name" value="C2_domain_sf"/>
</dbReference>
<dbReference type="SUPFAM" id="SSF49562">
    <property type="entry name" value="C2 domain (Calcium/lipid-binding domain, CaLB)"/>
    <property type="match status" value="1"/>
</dbReference>
<dbReference type="PANTHER" id="PTHR10774">
    <property type="entry name" value="EXTENDED SYNAPTOTAGMIN-RELATED"/>
    <property type="match status" value="1"/>
</dbReference>
<dbReference type="InterPro" id="IPR014023">
    <property type="entry name" value="Mononeg_RNA_pol_cat"/>
</dbReference>
<dbReference type="Gene3D" id="2.60.40.150">
    <property type="entry name" value="C2 domain"/>
    <property type="match status" value="1"/>
</dbReference>
<dbReference type="GO" id="GO:0005524">
    <property type="term" value="F:ATP binding"/>
    <property type="evidence" value="ECO:0007669"/>
    <property type="project" value="InterPro"/>
</dbReference>
<dbReference type="GO" id="GO:0003968">
    <property type="term" value="F:RNA-directed RNA polymerase activity"/>
    <property type="evidence" value="ECO:0007669"/>
    <property type="project" value="InterPro"/>
</dbReference>
<comment type="caution">
    <text evidence="2">The sequence shown here is derived from an EMBL/GenBank/DDBJ whole genome shotgun (WGS) entry which is preliminary data.</text>
</comment>
<dbReference type="GO" id="GO:0005783">
    <property type="term" value="C:endoplasmic reticulum"/>
    <property type="evidence" value="ECO:0007669"/>
    <property type="project" value="TreeGrafter"/>
</dbReference>
<dbReference type="GO" id="GO:0008289">
    <property type="term" value="F:lipid binding"/>
    <property type="evidence" value="ECO:0007669"/>
    <property type="project" value="InterPro"/>
</dbReference>
<dbReference type="Pfam" id="PF00946">
    <property type="entry name" value="Mononeg_RNA_pol"/>
    <property type="match status" value="1"/>
</dbReference>
<dbReference type="PANTHER" id="PTHR10774:SF190">
    <property type="entry name" value="C2 CALCIUM_LIPID-BINDING ENDONUCLEASE_EXONUCLEASE_PHOSPHATASE-RELATED"/>
    <property type="match status" value="1"/>
</dbReference>